<reference evidence="9 10" key="1">
    <citation type="journal article" date="2009" name="Genome Res.">
        <title>Comparative genomics of the fungal pathogens Candida dubliniensis and Candida albicans.</title>
        <authorList>
            <person name="Jackson A.P."/>
            <person name="Gamble J.A."/>
            <person name="Yeomans T."/>
            <person name="Moran G.P."/>
            <person name="Saunders D."/>
            <person name="Harris D."/>
            <person name="Aslett M."/>
            <person name="Barrell J.F."/>
            <person name="Butler G."/>
            <person name="Citiulo F."/>
            <person name="Coleman D.C."/>
            <person name="de Groot P.W.J."/>
            <person name="Goodwin T.J."/>
            <person name="Quail M.A."/>
            <person name="McQuillan J."/>
            <person name="Munro C.A."/>
            <person name="Pain A."/>
            <person name="Poulter R.T."/>
            <person name="Rajandream M.A."/>
            <person name="Renauld H."/>
            <person name="Spiering M.J."/>
            <person name="Tivey A."/>
            <person name="Gow N.A.R."/>
            <person name="Barrell B."/>
            <person name="Sullivan D.J."/>
            <person name="Berriman M."/>
        </authorList>
    </citation>
    <scope>NUCLEOTIDE SEQUENCE [LARGE SCALE GENOMIC DNA]</scope>
    <source>
        <strain evidence="10">CD36 / ATCC MYA-646 / CBS 7987 / NCPF 3949 / NRRL Y-17841</strain>
    </source>
</reference>
<dbReference type="InterPro" id="IPR036513">
    <property type="entry name" value="STAS_dom_sf"/>
</dbReference>
<gene>
    <name evidence="8" type="ordered locus">Cd36_65460</name>
    <name evidence="9" type="ORF">CD36_65460</name>
</gene>
<feature type="region of interest" description="Disordered" evidence="5">
    <location>
        <begin position="1"/>
        <end position="46"/>
    </location>
</feature>
<dbReference type="PANTHER" id="PTHR11814">
    <property type="entry name" value="SULFATE TRANSPORTER"/>
    <property type="match status" value="1"/>
</dbReference>
<feature type="domain" description="STAS" evidence="7">
    <location>
        <begin position="598"/>
        <end position="768"/>
    </location>
</feature>
<feature type="transmembrane region" description="Helical" evidence="6">
    <location>
        <begin position="325"/>
        <end position="344"/>
    </location>
</feature>
<dbReference type="Pfam" id="PF01740">
    <property type="entry name" value="STAS"/>
    <property type="match status" value="1"/>
</dbReference>
<feature type="transmembrane region" description="Helical" evidence="6">
    <location>
        <begin position="449"/>
        <end position="469"/>
    </location>
</feature>
<organism evidence="9 10">
    <name type="scientific">Candida dubliniensis (strain CD36 / ATCC MYA-646 / CBS 7987 / NCPF 3949 / NRRL Y-17841)</name>
    <name type="common">Yeast</name>
    <dbReference type="NCBI Taxonomy" id="573826"/>
    <lineage>
        <taxon>Eukaryota</taxon>
        <taxon>Fungi</taxon>
        <taxon>Dikarya</taxon>
        <taxon>Ascomycota</taxon>
        <taxon>Saccharomycotina</taxon>
        <taxon>Pichiomycetes</taxon>
        <taxon>Debaryomycetaceae</taxon>
        <taxon>Candida/Lodderomyces clade</taxon>
        <taxon>Candida</taxon>
    </lineage>
</organism>
<keyword evidence="4 6" id="KW-0472">Membrane</keyword>
<name>B9WJF0_CANDC</name>
<sequence>MPMALLDDTSPTHTHPPQIPMKRTPRSDTVSPDRSRLTSPSPSIRHISHTRVNTERSYLLHKDTTLQVADTESIIYQNPAPNEYTPANTQNLESLSWSEILPYYIPCLSWIGQYTVEFFIGDLIGGLSLVFFQLPLSLSYATSLAHVPVTSGLYSLGISPLIYLIFGSVPQMIVGPEAPISLIVGQAIEPLLHHAKKAHLDPVEYLVAITFVSGSTLLGFGLARFGFLDNVLSASLLKGFIAGVGIVMIITSSIIVLGLEKLMKQISDDPNEMDIHSPFDKVRFLVQYIGQRNQQSLNIGLVGFFIIFAVRLFKKYAAKQHGRLYKYAVFIPEIMLVVAGSTILCQHYRWDLGGLPVIGKVRNKGDFKFYNPVSLSNLHLIKDLCASGFMCAMLGFFESTTASKSLGSMYDLPISSNRELVALGSINIFGSIFGALPAFGGYGRSKVNAISAKTTMSGGIMGICTLLTIHFLLKYLYFVPQCILSVVAAVIGISLIEEAPYELYFHWKTRGIDEIITFCVTVFTTLFFSMEGGIAVGIGYSLVRVVKNSTFSRIQILGRYPNTNRFVDADIPAYQNNQEKVAGSYLNLFDDAQQMQLNTQVLEEIEGCLIIKVPEPLTFTNCSDLTTRLKRVEMYGSTKAHPASKRSRDIGMTKYVIFDLKGMSFLDSTAAKILKSLLQGYRKRGIRTCFVRMSSDKHLRKMLLDSGICKLLIDDLTDLKYFAIQEIAEQNSSPVTTPEMEAIIECYSLIEDDTRPYFNHISDALKVIDCFETNYVDTIDA</sequence>
<comment type="subcellular location">
    <subcellularLocation>
        <location evidence="1">Membrane</location>
        <topology evidence="1">Multi-pass membrane protein</topology>
    </subcellularLocation>
</comment>
<evidence type="ECO:0000256" key="4">
    <source>
        <dbReference type="ARBA" id="ARBA00023136"/>
    </source>
</evidence>
<proteinExistence type="predicted"/>
<dbReference type="HOGENOM" id="CLU_003182_10_1_1"/>
<dbReference type="VEuPathDB" id="FungiDB:CD36_65460"/>
<feature type="transmembrane region" description="Helical" evidence="6">
    <location>
        <begin position="295"/>
        <end position="313"/>
    </location>
</feature>
<evidence type="ECO:0000256" key="5">
    <source>
        <dbReference type="SAM" id="MobiDB-lite"/>
    </source>
</evidence>
<feature type="transmembrane region" description="Helical" evidence="6">
    <location>
        <begin position="205"/>
        <end position="227"/>
    </location>
</feature>
<dbReference type="EMBL" id="FM992693">
    <property type="protein sequence ID" value="CAX41373.1"/>
    <property type="molecule type" value="Genomic_DNA"/>
</dbReference>
<keyword evidence="3 6" id="KW-1133">Transmembrane helix</keyword>
<dbReference type="RefSeq" id="XP_002421212.1">
    <property type="nucleotide sequence ID" value="XM_002421167.1"/>
</dbReference>
<feature type="transmembrane region" description="Helical" evidence="6">
    <location>
        <begin position="515"/>
        <end position="543"/>
    </location>
</feature>
<dbReference type="SUPFAM" id="SSF52091">
    <property type="entry name" value="SpoIIaa-like"/>
    <property type="match status" value="1"/>
</dbReference>
<keyword evidence="10" id="KW-1185">Reference proteome</keyword>
<feature type="transmembrane region" description="Helical" evidence="6">
    <location>
        <begin position="144"/>
        <end position="166"/>
    </location>
</feature>
<dbReference type="InterPro" id="IPR011547">
    <property type="entry name" value="SLC26A/SulP_dom"/>
</dbReference>
<dbReference type="KEGG" id="cdu:CD36_65460"/>
<evidence type="ECO:0000259" key="7">
    <source>
        <dbReference type="PROSITE" id="PS50801"/>
    </source>
</evidence>
<evidence type="ECO:0000256" key="1">
    <source>
        <dbReference type="ARBA" id="ARBA00004141"/>
    </source>
</evidence>
<dbReference type="GeneID" id="8048663"/>
<feature type="transmembrane region" description="Helical" evidence="6">
    <location>
        <begin position="111"/>
        <end position="132"/>
    </location>
</feature>
<dbReference type="CGD" id="CAL0000160566">
    <property type="gene designation" value="Cd36_65460"/>
</dbReference>
<evidence type="ECO:0000256" key="3">
    <source>
        <dbReference type="ARBA" id="ARBA00022989"/>
    </source>
</evidence>
<protein>
    <submittedName>
        <fullName evidence="9">Sulphate permease, putative</fullName>
    </submittedName>
</protein>
<evidence type="ECO:0000256" key="2">
    <source>
        <dbReference type="ARBA" id="ARBA00022692"/>
    </source>
</evidence>
<evidence type="ECO:0000313" key="9">
    <source>
        <dbReference type="EMBL" id="CAX41373.1"/>
    </source>
</evidence>
<feature type="transmembrane region" description="Helical" evidence="6">
    <location>
        <begin position="476"/>
        <end position="495"/>
    </location>
</feature>
<dbReference type="PROSITE" id="PS50801">
    <property type="entry name" value="STAS"/>
    <property type="match status" value="1"/>
</dbReference>
<dbReference type="Gene3D" id="3.30.750.24">
    <property type="entry name" value="STAS domain"/>
    <property type="match status" value="1"/>
</dbReference>
<dbReference type="OrthoDB" id="427213at2759"/>
<dbReference type="InterPro" id="IPR002645">
    <property type="entry name" value="STAS_dom"/>
</dbReference>
<evidence type="ECO:0000256" key="6">
    <source>
        <dbReference type="SAM" id="Phobius"/>
    </source>
</evidence>
<feature type="transmembrane region" description="Helical" evidence="6">
    <location>
        <begin position="239"/>
        <end position="259"/>
    </location>
</feature>
<dbReference type="CDD" id="cd07042">
    <property type="entry name" value="STAS_SulP_like_sulfate_transporter"/>
    <property type="match status" value="1"/>
</dbReference>
<dbReference type="GO" id="GO:0016020">
    <property type="term" value="C:membrane"/>
    <property type="evidence" value="ECO:0007669"/>
    <property type="project" value="UniProtKB-SubCell"/>
</dbReference>
<dbReference type="InterPro" id="IPR001902">
    <property type="entry name" value="SLC26A/SulP_fam"/>
</dbReference>
<dbReference type="AlphaFoldDB" id="B9WJF0"/>
<keyword evidence="2 6" id="KW-0812">Transmembrane</keyword>
<evidence type="ECO:0000313" key="8">
    <source>
        <dbReference type="CGD" id="CAL0000160566"/>
    </source>
</evidence>
<dbReference type="Pfam" id="PF00916">
    <property type="entry name" value="Sulfate_transp"/>
    <property type="match status" value="1"/>
</dbReference>
<dbReference type="GO" id="GO:0055085">
    <property type="term" value="P:transmembrane transport"/>
    <property type="evidence" value="ECO:0007669"/>
    <property type="project" value="InterPro"/>
</dbReference>
<accession>B9WJF0</accession>
<feature type="transmembrane region" description="Helical" evidence="6">
    <location>
        <begin position="420"/>
        <end position="443"/>
    </location>
</feature>
<dbReference type="eggNOG" id="KOG0236">
    <property type="taxonomic scope" value="Eukaryota"/>
</dbReference>
<evidence type="ECO:0000313" key="10">
    <source>
        <dbReference type="Proteomes" id="UP000002605"/>
    </source>
</evidence>
<dbReference type="Proteomes" id="UP000002605">
    <property type="component" value="Chromosome 6"/>
</dbReference>